<dbReference type="SUPFAM" id="SSF53335">
    <property type="entry name" value="S-adenosyl-L-methionine-dependent methyltransferases"/>
    <property type="match status" value="1"/>
</dbReference>
<dbReference type="InterPro" id="IPR007848">
    <property type="entry name" value="Small_mtfrase_dom"/>
</dbReference>
<dbReference type="Gene3D" id="1.10.8.10">
    <property type="entry name" value="DNA helicase RuvA subunit, C-terminal domain"/>
    <property type="match status" value="1"/>
</dbReference>
<organism evidence="8 9">
    <name type="scientific">Kocuria rhizophila (strain ATCC 9341 / DSM 348 / NBRC 103217 / DC2201)</name>
    <dbReference type="NCBI Taxonomy" id="378753"/>
    <lineage>
        <taxon>Bacteria</taxon>
        <taxon>Bacillati</taxon>
        <taxon>Actinomycetota</taxon>
        <taxon>Actinomycetes</taxon>
        <taxon>Micrococcales</taxon>
        <taxon>Micrococcaceae</taxon>
        <taxon>Kocuria</taxon>
    </lineage>
</organism>
<keyword evidence="2 5" id="KW-0808">Transferase</keyword>
<dbReference type="InterPro" id="IPR019874">
    <property type="entry name" value="RF_methyltr_PrmC"/>
</dbReference>
<comment type="similarity">
    <text evidence="5">Belongs to the protein N5-glutamine methyltransferase family. PrmC subfamily.</text>
</comment>
<feature type="domain" description="Release factor glutamine methyltransferase N-terminal" evidence="7">
    <location>
        <begin position="7"/>
        <end position="75"/>
    </location>
</feature>
<evidence type="ECO:0000256" key="5">
    <source>
        <dbReference type="HAMAP-Rule" id="MF_02126"/>
    </source>
</evidence>
<evidence type="ECO:0000256" key="4">
    <source>
        <dbReference type="ARBA" id="ARBA00048391"/>
    </source>
</evidence>
<proteinExistence type="inferred from homology"/>
<dbReference type="HOGENOM" id="CLU_018398_4_0_11"/>
<evidence type="ECO:0000256" key="1">
    <source>
        <dbReference type="ARBA" id="ARBA00022603"/>
    </source>
</evidence>
<dbReference type="PROSITE" id="PS00092">
    <property type="entry name" value="N6_MTASE"/>
    <property type="match status" value="1"/>
</dbReference>
<reference evidence="8 9" key="1">
    <citation type="journal article" date="2008" name="J. Bacteriol.">
        <title>Complete genome sequence of the soil actinomycete Kocuria rhizophila.</title>
        <authorList>
            <person name="Takarada H."/>
            <person name="Sekine M."/>
            <person name="Kosugi H."/>
            <person name="Matsuo Y."/>
            <person name="Fujisawa T."/>
            <person name="Omata S."/>
            <person name="Kishi E."/>
            <person name="Shimizu A."/>
            <person name="Tsukatani N."/>
            <person name="Tanikawa S."/>
            <person name="Fujita N."/>
            <person name="Harayama S."/>
        </authorList>
    </citation>
    <scope>NUCLEOTIDE SEQUENCE [LARGE SCALE GENOMIC DNA]</scope>
    <source>
        <strain evidence="9">ATCC 9341 / DSM 348 / NBRC 103217 / DC2201</strain>
    </source>
</reference>
<evidence type="ECO:0000256" key="3">
    <source>
        <dbReference type="ARBA" id="ARBA00022691"/>
    </source>
</evidence>
<feature type="domain" description="Methyltransferase small" evidence="6">
    <location>
        <begin position="120"/>
        <end position="196"/>
    </location>
</feature>
<dbReference type="STRING" id="378753.KRH_09690"/>
<sequence>MGSTLAQAIAWARAELTAAGVASPDNDAALLAAHALGLSRGETEARAILGSPEPEGYRELVHRRAAREPLQHITGTAPFRQLELAVGPGVFVPRPETELLVQLALDHARAWREAGEVHPAVIDLGTGSGAIALAVASEDPACRVTAVEREPAALAWTRRNLAGTRVRLLECDYRDVSVPTAGRFCVVVTNPPYVPETDVPRDPEVREHDPATALYGGDATGMRHPLAAMDTAVRVLRPGGSFIMEHAESQVEAVAHALRERSFRNVELHRDLTDRPRATSAVLPGDPGS</sequence>
<dbReference type="AlphaFoldDB" id="B2GLX5"/>
<dbReference type="NCBIfam" id="TIGR00536">
    <property type="entry name" value="hemK_fam"/>
    <property type="match status" value="1"/>
</dbReference>
<feature type="binding site" evidence="5">
    <location>
        <begin position="190"/>
        <end position="193"/>
    </location>
    <ligand>
        <name>substrate</name>
    </ligand>
</feature>
<dbReference type="EMBL" id="AP009152">
    <property type="protein sequence ID" value="BAG29316.1"/>
    <property type="molecule type" value="Genomic_DNA"/>
</dbReference>
<evidence type="ECO:0000259" key="7">
    <source>
        <dbReference type="Pfam" id="PF17827"/>
    </source>
</evidence>
<evidence type="ECO:0000256" key="2">
    <source>
        <dbReference type="ARBA" id="ARBA00022679"/>
    </source>
</evidence>
<dbReference type="HAMAP" id="MF_02126">
    <property type="entry name" value="RF_methyltr_PrmC"/>
    <property type="match status" value="1"/>
</dbReference>
<evidence type="ECO:0000313" key="9">
    <source>
        <dbReference type="Proteomes" id="UP000008838"/>
    </source>
</evidence>
<keyword evidence="3 5" id="KW-0949">S-adenosyl-L-methionine</keyword>
<dbReference type="CDD" id="cd02440">
    <property type="entry name" value="AdoMet_MTases"/>
    <property type="match status" value="1"/>
</dbReference>
<name>B2GLX5_KOCRD</name>
<dbReference type="Gene3D" id="3.40.50.150">
    <property type="entry name" value="Vaccinia Virus protein VP39"/>
    <property type="match status" value="1"/>
</dbReference>
<feature type="binding site" evidence="5">
    <location>
        <begin position="125"/>
        <end position="129"/>
    </location>
    <ligand>
        <name>S-adenosyl-L-methionine</name>
        <dbReference type="ChEBI" id="CHEBI:59789"/>
    </ligand>
</feature>
<dbReference type="EC" id="2.1.1.297" evidence="5"/>
<dbReference type="InterPro" id="IPR050320">
    <property type="entry name" value="N5-glutamine_MTase"/>
</dbReference>
<dbReference type="RefSeq" id="WP_012398037.1">
    <property type="nucleotide sequence ID" value="NC_010617.1"/>
</dbReference>
<dbReference type="Pfam" id="PF17827">
    <property type="entry name" value="PrmC_N"/>
    <property type="match status" value="1"/>
</dbReference>
<dbReference type="Proteomes" id="UP000008838">
    <property type="component" value="Chromosome"/>
</dbReference>
<feature type="binding site" evidence="5">
    <location>
        <position position="190"/>
    </location>
    <ligand>
        <name>S-adenosyl-L-methionine</name>
        <dbReference type="ChEBI" id="CHEBI:59789"/>
    </ligand>
</feature>
<evidence type="ECO:0000259" key="6">
    <source>
        <dbReference type="Pfam" id="PF05175"/>
    </source>
</evidence>
<dbReference type="InterPro" id="IPR002052">
    <property type="entry name" value="DNA_methylase_N6_adenine_CS"/>
</dbReference>
<accession>B2GLX5</accession>
<dbReference type="InterPro" id="IPR040758">
    <property type="entry name" value="PrmC_N"/>
</dbReference>
<dbReference type="eggNOG" id="COG2890">
    <property type="taxonomic scope" value="Bacteria"/>
</dbReference>
<dbReference type="OrthoDB" id="9800643at2"/>
<dbReference type="GO" id="GO:0003676">
    <property type="term" value="F:nucleic acid binding"/>
    <property type="evidence" value="ECO:0007669"/>
    <property type="project" value="InterPro"/>
</dbReference>
<dbReference type="NCBIfam" id="TIGR03534">
    <property type="entry name" value="RF_mod_PrmC"/>
    <property type="match status" value="1"/>
</dbReference>
<evidence type="ECO:0000313" key="8">
    <source>
        <dbReference type="EMBL" id="BAG29316.1"/>
    </source>
</evidence>
<comment type="function">
    <text evidence="5">Methylates the class 1 translation termination release factors RF1/PrfA and RF2/PrfB on the glutamine residue of the universally conserved GGQ motif.</text>
</comment>
<comment type="catalytic activity">
    <reaction evidence="4 5">
        <text>L-glutaminyl-[peptide chain release factor] + S-adenosyl-L-methionine = N(5)-methyl-L-glutaminyl-[peptide chain release factor] + S-adenosyl-L-homocysteine + H(+)</text>
        <dbReference type="Rhea" id="RHEA:42896"/>
        <dbReference type="Rhea" id="RHEA-COMP:10271"/>
        <dbReference type="Rhea" id="RHEA-COMP:10272"/>
        <dbReference type="ChEBI" id="CHEBI:15378"/>
        <dbReference type="ChEBI" id="CHEBI:30011"/>
        <dbReference type="ChEBI" id="CHEBI:57856"/>
        <dbReference type="ChEBI" id="CHEBI:59789"/>
        <dbReference type="ChEBI" id="CHEBI:61891"/>
        <dbReference type="EC" id="2.1.1.297"/>
    </reaction>
</comment>
<dbReference type="KEGG" id="krh:KRH_09690"/>
<dbReference type="GO" id="GO:0032259">
    <property type="term" value="P:methylation"/>
    <property type="evidence" value="ECO:0007669"/>
    <property type="project" value="UniProtKB-KW"/>
</dbReference>
<dbReference type="GO" id="GO:0102559">
    <property type="term" value="F:peptide chain release factor N(5)-glutamine methyltransferase activity"/>
    <property type="evidence" value="ECO:0007669"/>
    <property type="project" value="UniProtKB-EC"/>
</dbReference>
<feature type="binding site" evidence="5">
    <location>
        <position position="148"/>
    </location>
    <ligand>
        <name>S-adenosyl-L-methionine</name>
        <dbReference type="ChEBI" id="CHEBI:59789"/>
    </ligand>
</feature>
<dbReference type="Pfam" id="PF05175">
    <property type="entry name" value="MTS"/>
    <property type="match status" value="1"/>
</dbReference>
<dbReference type="InterPro" id="IPR029063">
    <property type="entry name" value="SAM-dependent_MTases_sf"/>
</dbReference>
<protein>
    <recommendedName>
        <fullName evidence="5">Release factor glutamine methyltransferase</fullName>
        <shortName evidence="5">RF MTase</shortName>
        <ecNumber evidence="5">2.1.1.297</ecNumber>
    </recommendedName>
    <alternativeName>
        <fullName evidence="5">N5-glutamine methyltransferase PrmC</fullName>
    </alternativeName>
    <alternativeName>
        <fullName evidence="5">Protein-(glutamine-N5) MTase PrmC</fullName>
    </alternativeName>
    <alternativeName>
        <fullName evidence="5">Protein-glutamine N-methyltransferase PrmC</fullName>
    </alternativeName>
</protein>
<keyword evidence="1 5" id="KW-0489">Methyltransferase</keyword>
<dbReference type="InterPro" id="IPR004556">
    <property type="entry name" value="HemK-like"/>
</dbReference>
<keyword evidence="9" id="KW-1185">Reference proteome</keyword>
<comment type="caution">
    <text evidence="5">Lacks conserved residue(s) required for the propagation of feature annotation.</text>
</comment>
<dbReference type="PANTHER" id="PTHR18895:SF74">
    <property type="entry name" value="MTRF1L RELEASE FACTOR GLUTAMINE METHYLTRANSFERASE"/>
    <property type="match status" value="1"/>
</dbReference>
<dbReference type="PANTHER" id="PTHR18895">
    <property type="entry name" value="HEMK METHYLTRANSFERASE"/>
    <property type="match status" value="1"/>
</dbReference>
<gene>
    <name evidence="8" type="primary">hemK</name>
    <name evidence="5" type="synonym">prmC</name>
    <name evidence="8" type="ordered locus">KRH_09690</name>
</gene>